<evidence type="ECO:0000256" key="5">
    <source>
        <dbReference type="ARBA" id="ARBA00022801"/>
    </source>
</evidence>
<dbReference type="EC" id="3.5.4.4" evidence="3"/>
<feature type="domain" description="Adenosine deaminase" evidence="7">
    <location>
        <begin position="20"/>
        <end position="390"/>
    </location>
</feature>
<evidence type="ECO:0000256" key="6">
    <source>
        <dbReference type="ARBA" id="ARBA00022833"/>
    </source>
</evidence>
<keyword evidence="6" id="KW-0862">Zinc</keyword>
<gene>
    <name evidence="8" type="ORF">CSA56_00645</name>
</gene>
<comment type="cofactor">
    <cofactor evidence="1">
        <name>Zn(2+)</name>
        <dbReference type="ChEBI" id="CHEBI:29105"/>
    </cofactor>
</comment>
<proteinExistence type="inferred from homology"/>
<evidence type="ECO:0000313" key="8">
    <source>
        <dbReference type="EMBL" id="PIE36311.1"/>
    </source>
</evidence>
<dbReference type="GO" id="GO:0004000">
    <property type="term" value="F:adenosine deaminase activity"/>
    <property type="evidence" value="ECO:0007669"/>
    <property type="project" value="TreeGrafter"/>
</dbReference>
<keyword evidence="4" id="KW-0479">Metal-binding</keyword>
<organism evidence="8 9">
    <name type="scientific">candidate division KSB3 bacterium</name>
    <dbReference type="NCBI Taxonomy" id="2044937"/>
    <lineage>
        <taxon>Bacteria</taxon>
        <taxon>candidate division KSB3</taxon>
    </lineage>
</organism>
<sequence length="425" mass="49504">MNEHLQRPQQALESLIRRIPKTDLHLHLDGSIRLGTIAELGKQEQIALPSYTAEGLNELVFKEKYQNLEEYLTTFGYSCAVMQKPEHLERIAYELAQDNQQEGVRYIEIRFAPQLHMNKIMDMKDVITSVNKGLERAQKEFNQRPEVRDGTEPPFYYGIIVCAMRSFNEHFSEYYKQFVSTHSYSDMKSIRKMASFELAQGAVQIRDQGGIPVVGFDLAGAEKGYPPRDHWRAFQHVHENFMSKTVHAGEAYGAQSIFQAITELHADRLGHGYYLFDVEKIEDNKITDKARYIEELCEYIAQHRITIEVCLTSNMQTNPSIGRLENHAFQEMLKRELSTAFCTDNRTVSKTSVTKEILLALRHFPMSAKQLKNVIVYGFKRSFFPDTYSNKRHYVRRCIDYYEQLIHDIDIPLEPLVEQYHKVKE</sequence>
<dbReference type="PANTHER" id="PTHR11409:SF43">
    <property type="entry name" value="ADENOSINE DEAMINASE"/>
    <property type="match status" value="1"/>
</dbReference>
<dbReference type="GO" id="GO:0006154">
    <property type="term" value="P:adenosine catabolic process"/>
    <property type="evidence" value="ECO:0007669"/>
    <property type="project" value="TreeGrafter"/>
</dbReference>
<dbReference type="GO" id="GO:0046872">
    <property type="term" value="F:metal ion binding"/>
    <property type="evidence" value="ECO:0007669"/>
    <property type="project" value="UniProtKB-KW"/>
</dbReference>
<dbReference type="Proteomes" id="UP000230821">
    <property type="component" value="Unassembled WGS sequence"/>
</dbReference>
<comment type="caution">
    <text evidence="8">The sequence shown here is derived from an EMBL/GenBank/DDBJ whole genome shotgun (WGS) entry which is preliminary data.</text>
</comment>
<dbReference type="Pfam" id="PF00962">
    <property type="entry name" value="A_deaminase"/>
    <property type="match status" value="1"/>
</dbReference>
<evidence type="ECO:0000256" key="2">
    <source>
        <dbReference type="ARBA" id="ARBA00006676"/>
    </source>
</evidence>
<evidence type="ECO:0000313" key="9">
    <source>
        <dbReference type="Proteomes" id="UP000230821"/>
    </source>
</evidence>
<name>A0A2G6KKY2_9BACT</name>
<protein>
    <recommendedName>
        <fullName evidence="3">adenosine deaminase</fullName>
        <ecNumber evidence="3">3.5.4.4</ecNumber>
    </recommendedName>
</protein>
<dbReference type="GO" id="GO:0009897">
    <property type="term" value="C:external side of plasma membrane"/>
    <property type="evidence" value="ECO:0007669"/>
    <property type="project" value="TreeGrafter"/>
</dbReference>
<dbReference type="AlphaFoldDB" id="A0A2G6KKY2"/>
<comment type="similarity">
    <text evidence="2">Belongs to the metallo-dependent hydrolases superfamily. Adenosine and AMP deaminases family.</text>
</comment>
<keyword evidence="5" id="KW-0378">Hydrolase</keyword>
<dbReference type="InterPro" id="IPR032466">
    <property type="entry name" value="Metal_Hydrolase"/>
</dbReference>
<evidence type="ECO:0000256" key="3">
    <source>
        <dbReference type="ARBA" id="ARBA00012784"/>
    </source>
</evidence>
<evidence type="ECO:0000256" key="4">
    <source>
        <dbReference type="ARBA" id="ARBA00022723"/>
    </source>
</evidence>
<dbReference type="GO" id="GO:0043103">
    <property type="term" value="P:hypoxanthine salvage"/>
    <property type="evidence" value="ECO:0007669"/>
    <property type="project" value="TreeGrafter"/>
</dbReference>
<dbReference type="PANTHER" id="PTHR11409">
    <property type="entry name" value="ADENOSINE DEAMINASE"/>
    <property type="match status" value="1"/>
</dbReference>
<reference evidence="8 9" key="1">
    <citation type="submission" date="2017-10" db="EMBL/GenBank/DDBJ databases">
        <title>Novel microbial diversity and functional potential in the marine mammal oral microbiome.</title>
        <authorList>
            <person name="Dudek N.K."/>
            <person name="Sun C.L."/>
            <person name="Burstein D."/>
            <person name="Kantor R.S."/>
            <person name="Aliaga Goltsman D.S."/>
            <person name="Bik E.M."/>
            <person name="Thomas B.C."/>
            <person name="Banfield J.F."/>
            <person name="Relman D.A."/>
        </authorList>
    </citation>
    <scope>NUCLEOTIDE SEQUENCE [LARGE SCALE GENOMIC DNA]</scope>
    <source>
        <strain evidence="8">DOLJORAL78_47_16</strain>
    </source>
</reference>
<evidence type="ECO:0000256" key="1">
    <source>
        <dbReference type="ARBA" id="ARBA00001947"/>
    </source>
</evidence>
<dbReference type="InterPro" id="IPR006330">
    <property type="entry name" value="Ado/ade_deaminase"/>
</dbReference>
<evidence type="ECO:0000259" key="7">
    <source>
        <dbReference type="Pfam" id="PF00962"/>
    </source>
</evidence>
<accession>A0A2G6KKY2</accession>
<dbReference type="Gene3D" id="3.20.20.140">
    <property type="entry name" value="Metal-dependent hydrolases"/>
    <property type="match status" value="1"/>
</dbReference>
<dbReference type="SUPFAM" id="SSF51556">
    <property type="entry name" value="Metallo-dependent hydrolases"/>
    <property type="match status" value="1"/>
</dbReference>
<dbReference type="InterPro" id="IPR001365">
    <property type="entry name" value="A_deaminase_dom"/>
</dbReference>
<dbReference type="GO" id="GO:0046103">
    <property type="term" value="P:inosine biosynthetic process"/>
    <property type="evidence" value="ECO:0007669"/>
    <property type="project" value="TreeGrafter"/>
</dbReference>
<dbReference type="GO" id="GO:0005829">
    <property type="term" value="C:cytosol"/>
    <property type="evidence" value="ECO:0007669"/>
    <property type="project" value="TreeGrafter"/>
</dbReference>
<dbReference type="GO" id="GO:0060169">
    <property type="term" value="P:negative regulation of adenosine receptor signaling pathway"/>
    <property type="evidence" value="ECO:0007669"/>
    <property type="project" value="TreeGrafter"/>
</dbReference>
<dbReference type="EMBL" id="PDSK01000020">
    <property type="protein sequence ID" value="PIE36311.1"/>
    <property type="molecule type" value="Genomic_DNA"/>
</dbReference>